<keyword evidence="5" id="KW-1185">Reference proteome</keyword>
<feature type="chain" id="PRO_5045900738" evidence="2">
    <location>
        <begin position="28"/>
        <end position="325"/>
    </location>
</feature>
<evidence type="ECO:0000313" key="4">
    <source>
        <dbReference type="EMBL" id="CAI2718418.1"/>
    </source>
</evidence>
<dbReference type="PROSITE" id="PS50198">
    <property type="entry name" value="PPIC_PPIASE_2"/>
    <property type="match status" value="1"/>
</dbReference>
<dbReference type="PANTHER" id="PTHR47245">
    <property type="entry name" value="PEPTIDYLPROLYL ISOMERASE"/>
    <property type="match status" value="1"/>
</dbReference>
<keyword evidence="1 4" id="KW-0413">Isomerase</keyword>
<reference evidence="4 5" key="1">
    <citation type="submission" date="2022-09" db="EMBL/GenBank/DDBJ databases">
        <authorList>
            <person name="Kop L."/>
        </authorList>
    </citation>
    <scope>NUCLEOTIDE SEQUENCE [LARGE SCALE GENOMIC DNA]</scope>
    <source>
        <strain evidence="4 5">347</strain>
    </source>
</reference>
<feature type="signal peptide" evidence="2">
    <location>
        <begin position="1"/>
        <end position="27"/>
    </location>
</feature>
<keyword evidence="1" id="KW-0697">Rotamase</keyword>
<dbReference type="SUPFAM" id="SSF54534">
    <property type="entry name" value="FKBP-like"/>
    <property type="match status" value="1"/>
</dbReference>
<evidence type="ECO:0000313" key="5">
    <source>
        <dbReference type="Proteomes" id="UP001157733"/>
    </source>
</evidence>
<dbReference type="InterPro" id="IPR050245">
    <property type="entry name" value="PrsA_foldase"/>
</dbReference>
<organism evidence="4 5">
    <name type="scientific">Nitrospina watsonii</name>
    <dbReference type="NCBI Taxonomy" id="1323948"/>
    <lineage>
        <taxon>Bacteria</taxon>
        <taxon>Pseudomonadati</taxon>
        <taxon>Nitrospinota/Tectimicrobiota group</taxon>
        <taxon>Nitrospinota</taxon>
        <taxon>Nitrospinia</taxon>
        <taxon>Nitrospinales</taxon>
        <taxon>Nitrospinaceae</taxon>
        <taxon>Nitrospina</taxon>
    </lineage>
</organism>
<dbReference type="PANTHER" id="PTHR47245:SF2">
    <property type="entry name" value="PEPTIDYL-PROLYL CIS-TRANS ISOMERASE HP_0175-RELATED"/>
    <property type="match status" value="1"/>
</dbReference>
<gene>
    <name evidence="4" type="ORF">NSPWAT_1559</name>
</gene>
<dbReference type="EC" id="5.2.1.8" evidence="4"/>
<evidence type="ECO:0000259" key="3">
    <source>
        <dbReference type="PROSITE" id="PS50198"/>
    </source>
</evidence>
<keyword evidence="2" id="KW-0732">Signal</keyword>
<sequence length="325" mass="38250">MRNERFRFRMGTLGLCVLLVCSLAACSQEKEGPQFKSPDEMARVNGESLNRKELVQALDQNKRKYRVEEGQQLSKEKLIWLRMDTLNQMIQERILLQEVKKERIALEEDAVEIEFHNIRQGYEKGAFKKILDSQEMTEKEWKEKLKKRLLVKKLIQDVVNSGVSIKDEELQQYFDDHQGEFQKGEQLRALHIMVENEDAARDILKLLRKGKKFEELAREHSLGLESESGGDMGYFEAGQMPEEFDEVFDLKVNKVSDIIRTPYGYHVFKVVDKKPERKMNFEESKDAIHKKLLREAQEKAFQLWLLKLKEKAQIEINYEALETVH</sequence>
<dbReference type="PROSITE" id="PS51257">
    <property type="entry name" value="PROKAR_LIPOPROTEIN"/>
    <property type="match status" value="1"/>
</dbReference>
<protein>
    <submittedName>
        <fullName evidence="4">Peptidyl-prolyl cis-trans isomerase ppiD</fullName>
        <ecNumber evidence="4">5.2.1.8</ecNumber>
    </submittedName>
</protein>
<dbReference type="InterPro" id="IPR027304">
    <property type="entry name" value="Trigger_fact/SurA_dom_sf"/>
</dbReference>
<dbReference type="InterPro" id="IPR000297">
    <property type="entry name" value="PPIase_PpiC"/>
</dbReference>
<name>A0ABM9HEB7_9BACT</name>
<evidence type="ECO:0000256" key="1">
    <source>
        <dbReference type="PROSITE-ProRule" id="PRU00278"/>
    </source>
</evidence>
<evidence type="ECO:0000256" key="2">
    <source>
        <dbReference type="SAM" id="SignalP"/>
    </source>
</evidence>
<accession>A0ABM9HEB7</accession>
<dbReference type="Proteomes" id="UP001157733">
    <property type="component" value="Chromosome"/>
</dbReference>
<dbReference type="Gene3D" id="3.10.50.40">
    <property type="match status" value="1"/>
</dbReference>
<proteinExistence type="predicted"/>
<dbReference type="InterPro" id="IPR046357">
    <property type="entry name" value="PPIase_dom_sf"/>
</dbReference>
<dbReference type="Pfam" id="PF13145">
    <property type="entry name" value="Rotamase_2"/>
    <property type="match status" value="1"/>
</dbReference>
<dbReference type="GO" id="GO:0003755">
    <property type="term" value="F:peptidyl-prolyl cis-trans isomerase activity"/>
    <property type="evidence" value="ECO:0007669"/>
    <property type="project" value="UniProtKB-EC"/>
</dbReference>
<feature type="domain" description="PpiC" evidence="3">
    <location>
        <begin position="184"/>
        <end position="272"/>
    </location>
</feature>
<dbReference type="Gene3D" id="1.10.4030.10">
    <property type="entry name" value="Porin chaperone SurA, peptide-binding domain"/>
    <property type="match status" value="1"/>
</dbReference>
<dbReference type="Pfam" id="PF13624">
    <property type="entry name" value="SurA_N_3"/>
    <property type="match status" value="1"/>
</dbReference>
<dbReference type="SUPFAM" id="SSF109998">
    <property type="entry name" value="Triger factor/SurA peptide-binding domain-like"/>
    <property type="match status" value="1"/>
</dbReference>
<dbReference type="EMBL" id="OX336137">
    <property type="protein sequence ID" value="CAI2718418.1"/>
    <property type="molecule type" value="Genomic_DNA"/>
</dbReference>